<evidence type="ECO:0000313" key="4">
    <source>
        <dbReference type="Proteomes" id="UP000219775"/>
    </source>
</evidence>
<proteinExistence type="predicted"/>
<dbReference type="Proteomes" id="UP000219775">
    <property type="component" value="Unassembled WGS sequence"/>
</dbReference>
<gene>
    <name evidence="2" type="ORF">CN613_23510</name>
    <name evidence="3" type="ORF">COF81_08150</name>
</gene>
<dbReference type="EMBL" id="NUDP01000099">
    <property type="protein sequence ID" value="PEM66124.1"/>
    <property type="molecule type" value="Genomic_DNA"/>
</dbReference>
<dbReference type="EMBL" id="NUTL01000030">
    <property type="protein sequence ID" value="PHF01927.1"/>
    <property type="molecule type" value="Genomic_DNA"/>
</dbReference>
<keyword evidence="1" id="KW-0472">Membrane</keyword>
<accession>A0A2B6REY0</accession>
<protein>
    <submittedName>
        <fullName evidence="2">Uncharacterized protein</fullName>
    </submittedName>
</protein>
<name>A0A2B6REY0_9BACI</name>
<keyword evidence="1" id="KW-0812">Transmembrane</keyword>
<evidence type="ECO:0000313" key="3">
    <source>
        <dbReference type="EMBL" id="PHF01927.1"/>
    </source>
</evidence>
<evidence type="ECO:0000256" key="1">
    <source>
        <dbReference type="SAM" id="Phobius"/>
    </source>
</evidence>
<evidence type="ECO:0000313" key="2">
    <source>
        <dbReference type="EMBL" id="PEM66124.1"/>
    </source>
</evidence>
<dbReference type="RefSeq" id="WP_097969941.1">
    <property type="nucleotide sequence ID" value="NZ_JBFPGN010000006.1"/>
</dbReference>
<sequence>MDIDFNLGTIITSAITAIIFTGGTNYFLQKTNRKGNEVVAKGNILIEEIHSVNQKRIKTMVYIVAFYNIPETELYELKDDYQKEILAFELKVKQYSILFNKKTNKSLQEFIMYLKEVDDALLKYINNKPLTINVNNEEINRLYENIIKRIQKQI</sequence>
<reference evidence="4 5" key="1">
    <citation type="submission" date="2017-09" db="EMBL/GenBank/DDBJ databases">
        <title>Large-scale bioinformatics analysis of Bacillus genomes uncovers conserved roles of natural products in bacterial physiology.</title>
        <authorList>
            <consortium name="Agbiome Team Llc"/>
            <person name="Bleich R.M."/>
            <person name="Grubbs K.J."/>
            <person name="Santa Maria K.C."/>
            <person name="Allen S.E."/>
            <person name="Farag S."/>
            <person name="Shank E.A."/>
            <person name="Bowers A."/>
        </authorList>
    </citation>
    <scope>NUCLEOTIDE SEQUENCE [LARGE SCALE GENOMIC DNA]</scope>
    <source>
        <strain evidence="2 4">AFS009893</strain>
        <strain evidence="3 5">AFS037265</strain>
    </source>
</reference>
<keyword evidence="1" id="KW-1133">Transmembrane helix</keyword>
<evidence type="ECO:0000313" key="5">
    <source>
        <dbReference type="Proteomes" id="UP000221918"/>
    </source>
</evidence>
<feature type="transmembrane region" description="Helical" evidence="1">
    <location>
        <begin position="6"/>
        <end position="28"/>
    </location>
</feature>
<organism evidence="2 4">
    <name type="scientific">Bacillus pseudomycoides</name>
    <dbReference type="NCBI Taxonomy" id="64104"/>
    <lineage>
        <taxon>Bacteria</taxon>
        <taxon>Bacillati</taxon>
        <taxon>Bacillota</taxon>
        <taxon>Bacilli</taxon>
        <taxon>Bacillales</taxon>
        <taxon>Bacillaceae</taxon>
        <taxon>Bacillus</taxon>
        <taxon>Bacillus cereus group</taxon>
    </lineage>
</organism>
<comment type="caution">
    <text evidence="2">The sequence shown here is derived from an EMBL/GenBank/DDBJ whole genome shotgun (WGS) entry which is preliminary data.</text>
</comment>
<dbReference type="AlphaFoldDB" id="A0A2B6REY0"/>
<dbReference type="Proteomes" id="UP000221918">
    <property type="component" value="Unassembled WGS sequence"/>
</dbReference>